<dbReference type="InterPro" id="IPR009057">
    <property type="entry name" value="Homeodomain-like_sf"/>
</dbReference>
<accession>A0A066UY22</accession>
<sequence length="156" mass="17914">MARITQQQKLENQKKYNQVVLDLFLAEGHESLTYARIAKEIGVSLTTLQGYFPSTRAIRAVLHGHILPILMQPLNFSSESAFHESWDKALEEPQFQSVMKLIFFHASQKDQSKDFDLHAEGAFREKVRESFGENARRIIEIAIGRSLLKMTDYQSS</sequence>
<dbReference type="Pfam" id="PF18285">
    <property type="entry name" value="LuxT_C"/>
    <property type="match status" value="1"/>
</dbReference>
<dbReference type="STRING" id="212667.VFDL14_17875"/>
<dbReference type="Gene3D" id="1.10.357.10">
    <property type="entry name" value="Tetracycline Repressor, domain 2"/>
    <property type="match status" value="1"/>
</dbReference>
<gene>
    <name evidence="1" type="ORF">VFDL14_17875</name>
</gene>
<protein>
    <recommendedName>
        <fullName evidence="3">TetR/AcrR family transcriptional regulator</fullName>
    </recommendedName>
</protein>
<evidence type="ECO:0000313" key="2">
    <source>
        <dbReference type="Proteomes" id="UP000027219"/>
    </source>
</evidence>
<reference evidence="1 2" key="1">
    <citation type="submission" date="2014-02" db="EMBL/GenBank/DDBJ databases">
        <title>Vibrio fortis Dalian14 Genome Sequencing.</title>
        <authorList>
            <person name="Wang Y."/>
            <person name="Song L."/>
            <person name="Liu G."/>
            <person name="Ding J."/>
        </authorList>
    </citation>
    <scope>NUCLEOTIDE SEQUENCE [LARGE SCALE GENOMIC DNA]</scope>
    <source>
        <strain evidence="1 2">Dalian14</strain>
    </source>
</reference>
<dbReference type="OrthoDB" id="6214278at2"/>
<dbReference type="RefSeq" id="WP_032550527.1">
    <property type="nucleotide sequence ID" value="NZ_JATABQ010000054.1"/>
</dbReference>
<name>A0A066UY22_9VIBR</name>
<organism evidence="1 2">
    <name type="scientific">Vibrio fortis</name>
    <dbReference type="NCBI Taxonomy" id="212667"/>
    <lineage>
        <taxon>Bacteria</taxon>
        <taxon>Pseudomonadati</taxon>
        <taxon>Pseudomonadota</taxon>
        <taxon>Gammaproteobacteria</taxon>
        <taxon>Vibrionales</taxon>
        <taxon>Vibrionaceae</taxon>
        <taxon>Vibrio</taxon>
    </lineage>
</organism>
<keyword evidence="2" id="KW-1185">Reference proteome</keyword>
<dbReference type="Proteomes" id="UP000027219">
    <property type="component" value="Unassembled WGS sequence"/>
</dbReference>
<comment type="caution">
    <text evidence="1">The sequence shown here is derived from an EMBL/GenBank/DDBJ whole genome shotgun (WGS) entry which is preliminary data.</text>
</comment>
<dbReference type="SUPFAM" id="SSF46689">
    <property type="entry name" value="Homeodomain-like"/>
    <property type="match status" value="1"/>
</dbReference>
<dbReference type="AlphaFoldDB" id="A0A066UY22"/>
<evidence type="ECO:0008006" key="3">
    <source>
        <dbReference type="Google" id="ProtNLM"/>
    </source>
</evidence>
<proteinExistence type="predicted"/>
<dbReference type="EMBL" id="JFFR01000012">
    <property type="protein sequence ID" value="KDN29119.1"/>
    <property type="molecule type" value="Genomic_DNA"/>
</dbReference>
<evidence type="ECO:0000313" key="1">
    <source>
        <dbReference type="EMBL" id="KDN29119.1"/>
    </source>
</evidence>